<feature type="domain" description="PDGLE" evidence="8">
    <location>
        <begin position="12"/>
        <end position="98"/>
    </location>
</feature>
<evidence type="ECO:0000256" key="6">
    <source>
        <dbReference type="SAM" id="MobiDB-lite"/>
    </source>
</evidence>
<comment type="subcellular location">
    <subcellularLocation>
        <location evidence="1">Cell membrane</location>
    </subcellularLocation>
</comment>
<evidence type="ECO:0000256" key="5">
    <source>
        <dbReference type="ARBA" id="ARBA00023136"/>
    </source>
</evidence>
<keyword evidence="4 7" id="KW-1133">Transmembrane helix</keyword>
<evidence type="ECO:0000259" key="8">
    <source>
        <dbReference type="Pfam" id="PF13190"/>
    </source>
</evidence>
<keyword evidence="3 7" id="KW-0812">Transmembrane</keyword>
<reference evidence="9" key="1">
    <citation type="submission" date="2020-02" db="EMBL/GenBank/DDBJ databases">
        <authorList>
            <person name="Meier V. D."/>
        </authorList>
    </citation>
    <scope>NUCLEOTIDE SEQUENCE</scope>
    <source>
        <strain evidence="9">AVDCRST_MAG36</strain>
    </source>
</reference>
<keyword evidence="2" id="KW-1003">Cell membrane</keyword>
<keyword evidence="5 7" id="KW-0472">Membrane</keyword>
<gene>
    <name evidence="9" type="ORF">AVDCRST_MAG36-149</name>
</gene>
<protein>
    <recommendedName>
        <fullName evidence="8">PDGLE domain-containing protein</fullName>
    </recommendedName>
</protein>
<evidence type="ECO:0000256" key="1">
    <source>
        <dbReference type="ARBA" id="ARBA00004236"/>
    </source>
</evidence>
<evidence type="ECO:0000256" key="4">
    <source>
        <dbReference type="ARBA" id="ARBA00022989"/>
    </source>
</evidence>
<dbReference type="EMBL" id="CADCUH010000011">
    <property type="protein sequence ID" value="CAA9316448.1"/>
    <property type="molecule type" value="Genomic_DNA"/>
</dbReference>
<accession>A0A6J4KY48</accession>
<feature type="region of interest" description="Disordered" evidence="6">
    <location>
        <begin position="100"/>
        <end position="121"/>
    </location>
</feature>
<evidence type="ECO:0000313" key="9">
    <source>
        <dbReference type="EMBL" id="CAA9316448.1"/>
    </source>
</evidence>
<name>A0A6J4KY48_9ACTN</name>
<organism evidence="9">
    <name type="scientific">uncultured Nocardioidaceae bacterium</name>
    <dbReference type="NCBI Taxonomy" id="253824"/>
    <lineage>
        <taxon>Bacteria</taxon>
        <taxon>Bacillati</taxon>
        <taxon>Actinomycetota</taxon>
        <taxon>Actinomycetes</taxon>
        <taxon>Propionibacteriales</taxon>
        <taxon>Nocardioidaceae</taxon>
        <taxon>environmental samples</taxon>
    </lineage>
</organism>
<dbReference type="GO" id="GO:0005886">
    <property type="term" value="C:plasma membrane"/>
    <property type="evidence" value="ECO:0007669"/>
    <property type="project" value="UniProtKB-SubCell"/>
</dbReference>
<dbReference type="AlphaFoldDB" id="A0A6J4KY48"/>
<dbReference type="Pfam" id="PF13190">
    <property type="entry name" value="PDGLE"/>
    <property type="match status" value="1"/>
</dbReference>
<evidence type="ECO:0000256" key="3">
    <source>
        <dbReference type="ARBA" id="ARBA00022692"/>
    </source>
</evidence>
<evidence type="ECO:0000256" key="2">
    <source>
        <dbReference type="ARBA" id="ARBA00022475"/>
    </source>
</evidence>
<evidence type="ECO:0000256" key="7">
    <source>
        <dbReference type="SAM" id="Phobius"/>
    </source>
</evidence>
<feature type="transmembrane region" description="Helical" evidence="7">
    <location>
        <begin position="73"/>
        <end position="93"/>
    </location>
</feature>
<dbReference type="InterPro" id="IPR025937">
    <property type="entry name" value="PDGLE_dom"/>
</dbReference>
<sequence>MSAVRGVPTRVLVVTGLLLALLLAGVASYYAASAPDGLNRVAADQGFASAEEQVNDATPLAGYETAGVEDDRLSGGLAGVVGCVVVLVLAGGLTQVLRTRRRDTGDASTGDASTGDAVARR</sequence>
<proteinExistence type="predicted"/>